<sequence>MRNRIGDNARLNHILNAISEIEAYLQNANYETFLKHSMMRFACIKQLEIIGEASVHISEEIKIKFREIEWDQIKGMRNSYVHEYFGIDSKLVWEIINDDLPELKATVVHILVYLSENQDF</sequence>
<protein>
    <submittedName>
        <fullName evidence="7">Uncharacterized conserved protein, contains HEPN domain</fullName>
    </submittedName>
</protein>
<reference evidence="8" key="1">
    <citation type="submission" date="2016-10" db="EMBL/GenBank/DDBJ databases">
        <authorList>
            <person name="Varghese N."/>
            <person name="Submissions S."/>
        </authorList>
    </citation>
    <scope>NUCLEOTIDE SEQUENCE [LARGE SCALE GENOMIC DNA]</scope>
    <source>
        <strain evidence="8">IBRC-M 10761</strain>
    </source>
</reference>
<dbReference type="Pfam" id="PF01934">
    <property type="entry name" value="HepT-like"/>
    <property type="match status" value="1"/>
</dbReference>
<evidence type="ECO:0000313" key="8">
    <source>
        <dbReference type="Proteomes" id="UP000199403"/>
    </source>
</evidence>
<evidence type="ECO:0000256" key="5">
    <source>
        <dbReference type="ARBA" id="ARBA00022801"/>
    </source>
</evidence>
<keyword evidence="1" id="KW-0597">Phosphoprotein</keyword>
<dbReference type="InterPro" id="IPR051813">
    <property type="entry name" value="HepT_RNase_toxin"/>
</dbReference>
<keyword evidence="2" id="KW-1277">Toxin-antitoxin system</keyword>
<dbReference type="GO" id="GO:0110001">
    <property type="term" value="C:toxin-antitoxin complex"/>
    <property type="evidence" value="ECO:0007669"/>
    <property type="project" value="InterPro"/>
</dbReference>
<organism evidence="7 8">
    <name type="scientific">Cyclobacterium xiamenense</name>
    <dbReference type="NCBI Taxonomy" id="1297121"/>
    <lineage>
        <taxon>Bacteria</taxon>
        <taxon>Pseudomonadati</taxon>
        <taxon>Bacteroidota</taxon>
        <taxon>Cytophagia</taxon>
        <taxon>Cytophagales</taxon>
        <taxon>Cyclobacteriaceae</taxon>
        <taxon>Cyclobacterium</taxon>
    </lineage>
</organism>
<dbReference type="EMBL" id="FNZH01000007">
    <property type="protein sequence ID" value="SEJ64908.1"/>
    <property type="molecule type" value="Genomic_DNA"/>
</dbReference>
<dbReference type="Gene3D" id="1.20.120.580">
    <property type="entry name" value="bsu32300-like"/>
    <property type="match status" value="1"/>
</dbReference>
<dbReference type="PANTHER" id="PTHR34139:SF1">
    <property type="entry name" value="RNASE MJ1380-RELATED"/>
    <property type="match status" value="1"/>
</dbReference>
<evidence type="ECO:0000256" key="6">
    <source>
        <dbReference type="ARBA" id="ARBA00024207"/>
    </source>
</evidence>
<comment type="similarity">
    <text evidence="6">Belongs to the HepT RNase toxin family.</text>
</comment>
<dbReference type="GO" id="GO:0004540">
    <property type="term" value="F:RNA nuclease activity"/>
    <property type="evidence" value="ECO:0007669"/>
    <property type="project" value="InterPro"/>
</dbReference>
<keyword evidence="5" id="KW-0378">Hydrolase</keyword>
<dbReference type="InterPro" id="IPR008201">
    <property type="entry name" value="HepT-like"/>
</dbReference>
<dbReference type="Proteomes" id="UP000199403">
    <property type="component" value="Unassembled WGS sequence"/>
</dbReference>
<keyword evidence="4" id="KW-0547">Nucleotide-binding</keyword>
<dbReference type="InterPro" id="IPR037038">
    <property type="entry name" value="HepT-like_sf"/>
</dbReference>
<evidence type="ECO:0000256" key="2">
    <source>
        <dbReference type="ARBA" id="ARBA00022649"/>
    </source>
</evidence>
<evidence type="ECO:0000256" key="4">
    <source>
        <dbReference type="ARBA" id="ARBA00022741"/>
    </source>
</evidence>
<dbReference type="AlphaFoldDB" id="A0A1H7AHW1"/>
<keyword evidence="8" id="KW-1185">Reference proteome</keyword>
<keyword evidence="3" id="KW-0540">Nuclease</keyword>
<evidence type="ECO:0000256" key="3">
    <source>
        <dbReference type="ARBA" id="ARBA00022722"/>
    </source>
</evidence>
<name>A0A1H7AHW1_9BACT</name>
<evidence type="ECO:0000313" key="7">
    <source>
        <dbReference type="EMBL" id="SEJ64908.1"/>
    </source>
</evidence>
<dbReference type="RefSeq" id="WP_092177445.1">
    <property type="nucleotide sequence ID" value="NZ_FNZH01000007.1"/>
</dbReference>
<dbReference type="OrthoDB" id="955324at2"/>
<proteinExistence type="inferred from homology"/>
<dbReference type="GO" id="GO:0016787">
    <property type="term" value="F:hydrolase activity"/>
    <property type="evidence" value="ECO:0007669"/>
    <property type="project" value="UniProtKB-KW"/>
</dbReference>
<dbReference type="PANTHER" id="PTHR34139">
    <property type="entry name" value="UPF0331 PROTEIN MJ0127"/>
    <property type="match status" value="1"/>
</dbReference>
<gene>
    <name evidence="7" type="ORF">SAMN05192553_10748</name>
</gene>
<evidence type="ECO:0000256" key="1">
    <source>
        <dbReference type="ARBA" id="ARBA00022553"/>
    </source>
</evidence>
<dbReference type="GO" id="GO:0000166">
    <property type="term" value="F:nucleotide binding"/>
    <property type="evidence" value="ECO:0007669"/>
    <property type="project" value="UniProtKB-KW"/>
</dbReference>
<accession>A0A1H7AHW1</accession>
<dbReference type="STRING" id="1416801.SAMN05192553_10748"/>